<protein>
    <submittedName>
        <fullName evidence="2">Uncharacterized protein LOC136083669</fullName>
    </submittedName>
</protein>
<dbReference type="RefSeq" id="XP_065659297.1">
    <property type="nucleotide sequence ID" value="XM_065803225.1"/>
</dbReference>
<keyword evidence="1" id="KW-1185">Reference proteome</keyword>
<evidence type="ECO:0000313" key="1">
    <source>
        <dbReference type="Proteomes" id="UP001652625"/>
    </source>
</evidence>
<name>A0ABM4CCB6_HYDVU</name>
<accession>A0ABM4CCB6</accession>
<proteinExistence type="predicted"/>
<reference evidence="2" key="1">
    <citation type="submission" date="2025-08" db="UniProtKB">
        <authorList>
            <consortium name="RefSeq"/>
        </authorList>
    </citation>
    <scope>IDENTIFICATION</scope>
</reference>
<organism evidence="1 2">
    <name type="scientific">Hydra vulgaris</name>
    <name type="common">Hydra</name>
    <name type="synonym">Hydra attenuata</name>
    <dbReference type="NCBI Taxonomy" id="6087"/>
    <lineage>
        <taxon>Eukaryota</taxon>
        <taxon>Metazoa</taxon>
        <taxon>Cnidaria</taxon>
        <taxon>Hydrozoa</taxon>
        <taxon>Hydroidolina</taxon>
        <taxon>Anthoathecata</taxon>
        <taxon>Aplanulata</taxon>
        <taxon>Hydridae</taxon>
        <taxon>Hydra</taxon>
    </lineage>
</organism>
<gene>
    <name evidence="2" type="primary">LOC136083669</name>
</gene>
<dbReference type="GeneID" id="136083669"/>
<evidence type="ECO:0000313" key="2">
    <source>
        <dbReference type="RefSeq" id="XP_065659297.1"/>
    </source>
</evidence>
<dbReference type="Proteomes" id="UP001652625">
    <property type="component" value="Chromosome 08"/>
</dbReference>
<sequence>MTQGDPVIEEENVEIGEDNFDRSLPTLFDDVAGLYDLMEHKSNECEVPLRESHKSKEESMCDFSSLHLKLLYFCLLYKLSNSAILCLLTILNEEGVDVPISVYLFKKPQVAAKVQVLKNTLSCGGNYGYLSIFDNLAYCIKNSLVAFRAKYVDLKIKIGIDGIPVFKSSPVHIWPILFTMRNVGFSKPLPIAVYAGLC</sequence>